<comment type="caution">
    <text evidence="2">The sequence shown here is derived from an EMBL/GenBank/DDBJ whole genome shotgun (WGS) entry which is preliminary data.</text>
</comment>
<dbReference type="Proteomes" id="UP001589568">
    <property type="component" value="Unassembled WGS sequence"/>
</dbReference>
<organism evidence="2 3">
    <name type="scientific">Nonomuraea salmonea</name>
    <dbReference type="NCBI Taxonomy" id="46181"/>
    <lineage>
        <taxon>Bacteria</taxon>
        <taxon>Bacillati</taxon>
        <taxon>Actinomycetota</taxon>
        <taxon>Actinomycetes</taxon>
        <taxon>Streptosporangiales</taxon>
        <taxon>Streptosporangiaceae</taxon>
        <taxon>Nonomuraea</taxon>
    </lineage>
</organism>
<accession>A0ABV5NGF7</accession>
<sequence>MDALLAGRAEVPAGEQGRNAKAALAPAGRPYGSSLSFSHPDGDGWVPQEVTTRLPGRV</sequence>
<protein>
    <submittedName>
        <fullName evidence="2">Uncharacterized protein</fullName>
    </submittedName>
</protein>
<reference evidence="2 3" key="1">
    <citation type="submission" date="2024-09" db="EMBL/GenBank/DDBJ databases">
        <authorList>
            <person name="Sun Q."/>
            <person name="Mori K."/>
        </authorList>
    </citation>
    <scope>NUCLEOTIDE SEQUENCE [LARGE SCALE GENOMIC DNA]</scope>
    <source>
        <strain evidence="2 3">JCM 3324</strain>
    </source>
</reference>
<dbReference type="RefSeq" id="WP_345406997.1">
    <property type="nucleotide sequence ID" value="NZ_BAAAXS010000001.1"/>
</dbReference>
<evidence type="ECO:0000256" key="1">
    <source>
        <dbReference type="SAM" id="MobiDB-lite"/>
    </source>
</evidence>
<feature type="region of interest" description="Disordered" evidence="1">
    <location>
        <begin position="33"/>
        <end position="58"/>
    </location>
</feature>
<name>A0ABV5NGF7_9ACTN</name>
<proteinExistence type="predicted"/>
<dbReference type="EMBL" id="JBHMCF010000008">
    <property type="protein sequence ID" value="MFB9469373.1"/>
    <property type="molecule type" value="Genomic_DNA"/>
</dbReference>
<evidence type="ECO:0000313" key="2">
    <source>
        <dbReference type="EMBL" id="MFB9469373.1"/>
    </source>
</evidence>
<evidence type="ECO:0000313" key="3">
    <source>
        <dbReference type="Proteomes" id="UP001589568"/>
    </source>
</evidence>
<gene>
    <name evidence="2" type="ORF">ACFFR3_07630</name>
</gene>
<keyword evidence="3" id="KW-1185">Reference proteome</keyword>